<sequence length="145" mass="16407">MKKFILATLITVTIGSSVLAADISKVSFRVLNAFQAKFADATDAEWTVTADYTKVRFTMEGEKIEAFFNSNGDVIGTSRKTEFKRLPLSAIQKIKKSYAKYQVTETIEFELSGERKYYVSVENESDRKILEVSLYGDVSVFDKNK</sequence>
<evidence type="ECO:0000313" key="2">
    <source>
        <dbReference type="EMBL" id="TDO29098.1"/>
    </source>
</evidence>
<feature type="signal peptide" evidence="1">
    <location>
        <begin position="1"/>
        <end position="20"/>
    </location>
</feature>
<dbReference type="EMBL" id="SNWP01000010">
    <property type="protein sequence ID" value="TDO29098.1"/>
    <property type="molecule type" value="Genomic_DNA"/>
</dbReference>
<gene>
    <name evidence="2" type="ORF">BC659_1181</name>
</gene>
<dbReference type="OrthoDB" id="675116at2"/>
<evidence type="ECO:0000313" key="3">
    <source>
        <dbReference type="Proteomes" id="UP000295741"/>
    </source>
</evidence>
<keyword evidence="1" id="KW-0732">Signal</keyword>
<feature type="chain" id="PRO_5020503961" description="PepSY-like beta-lactamase-inhibitor" evidence="1">
    <location>
        <begin position="21"/>
        <end position="145"/>
    </location>
</feature>
<dbReference type="RefSeq" id="WP_133473705.1">
    <property type="nucleotide sequence ID" value="NZ_SNWP01000010.1"/>
</dbReference>
<keyword evidence="3" id="KW-1185">Reference proteome</keyword>
<dbReference type="Gene3D" id="3.10.450.360">
    <property type="match status" value="1"/>
</dbReference>
<dbReference type="SUPFAM" id="SSF160574">
    <property type="entry name" value="BT0923-like"/>
    <property type="match status" value="1"/>
</dbReference>
<protein>
    <recommendedName>
        <fullName evidence="4">PepSY-like beta-lactamase-inhibitor</fullName>
    </recommendedName>
</protein>
<accession>A0A4V3C5A3</accession>
<dbReference type="Proteomes" id="UP000295741">
    <property type="component" value="Unassembled WGS sequence"/>
</dbReference>
<dbReference type="AlphaFoldDB" id="A0A4V3C5A3"/>
<evidence type="ECO:0008006" key="4">
    <source>
        <dbReference type="Google" id="ProtNLM"/>
    </source>
</evidence>
<name>A0A4V3C5A3_9BACT</name>
<proteinExistence type="predicted"/>
<organism evidence="2 3">
    <name type="scientific">Sediminibacterium goheungense</name>
    <dbReference type="NCBI Taxonomy" id="1086393"/>
    <lineage>
        <taxon>Bacteria</taxon>
        <taxon>Pseudomonadati</taxon>
        <taxon>Bacteroidota</taxon>
        <taxon>Chitinophagia</taxon>
        <taxon>Chitinophagales</taxon>
        <taxon>Chitinophagaceae</taxon>
        <taxon>Sediminibacterium</taxon>
    </lineage>
</organism>
<evidence type="ECO:0000256" key="1">
    <source>
        <dbReference type="SAM" id="SignalP"/>
    </source>
</evidence>
<reference evidence="2 3" key="1">
    <citation type="submission" date="2019-03" db="EMBL/GenBank/DDBJ databases">
        <title>Genomic Encyclopedia of Archaeal and Bacterial Type Strains, Phase II (KMG-II): from individual species to whole genera.</title>
        <authorList>
            <person name="Goeker M."/>
        </authorList>
    </citation>
    <scope>NUCLEOTIDE SEQUENCE [LARGE SCALE GENOMIC DNA]</scope>
    <source>
        <strain evidence="2 3">DSM 28323</strain>
    </source>
</reference>
<comment type="caution">
    <text evidence="2">The sequence shown here is derived from an EMBL/GenBank/DDBJ whole genome shotgun (WGS) entry which is preliminary data.</text>
</comment>